<proteinExistence type="predicted"/>
<protein>
    <submittedName>
        <fullName evidence="1">Uncharacterized protein</fullName>
    </submittedName>
</protein>
<accession>A0A3B0UQR7</accession>
<reference evidence="1" key="1">
    <citation type="submission" date="2018-06" db="EMBL/GenBank/DDBJ databases">
        <authorList>
            <person name="Zhirakovskaya E."/>
        </authorList>
    </citation>
    <scope>NUCLEOTIDE SEQUENCE</scope>
</reference>
<gene>
    <name evidence="1" type="ORF">MNBD_CHLOROFLEXI01-4937</name>
</gene>
<organism evidence="1">
    <name type="scientific">hydrothermal vent metagenome</name>
    <dbReference type="NCBI Taxonomy" id="652676"/>
    <lineage>
        <taxon>unclassified sequences</taxon>
        <taxon>metagenomes</taxon>
        <taxon>ecological metagenomes</taxon>
    </lineage>
</organism>
<evidence type="ECO:0000313" key="1">
    <source>
        <dbReference type="EMBL" id="VAW33425.1"/>
    </source>
</evidence>
<dbReference type="EMBL" id="UOEU01000448">
    <property type="protein sequence ID" value="VAW33425.1"/>
    <property type="molecule type" value="Genomic_DNA"/>
</dbReference>
<dbReference type="AlphaFoldDB" id="A0A3B0UQR7"/>
<name>A0A3B0UQR7_9ZZZZ</name>
<sequence length="69" mass="8255">MRKDYQAYLLRFQRSDGQPNWRVRLENGLNGEVKQFATEREAFHYLIQMLNINSQLQSGLRELDRGKNL</sequence>